<feature type="active site" description="Charge relay system" evidence="10">
    <location>
        <position position="59"/>
    </location>
</feature>
<keyword evidence="9 11" id="KW-0472">Membrane</keyword>
<keyword evidence="15" id="KW-1185">Reference proteome</keyword>
<dbReference type="RefSeq" id="WP_097317889.1">
    <property type="nucleotide sequence ID" value="NZ_OBDY01000001.1"/>
</dbReference>
<evidence type="ECO:0000313" key="15">
    <source>
        <dbReference type="Proteomes" id="UP000219612"/>
    </source>
</evidence>
<dbReference type="PANTHER" id="PTHR43806">
    <property type="entry name" value="PEPTIDASE S8"/>
    <property type="match status" value="1"/>
</dbReference>
<evidence type="ECO:0000256" key="6">
    <source>
        <dbReference type="ARBA" id="ARBA00022801"/>
    </source>
</evidence>
<keyword evidence="8 11" id="KW-1133">Transmembrane helix</keyword>
<dbReference type="InterPro" id="IPR000209">
    <property type="entry name" value="Peptidase_S8/S53_dom"/>
</dbReference>
<dbReference type="PROSITE" id="PS51892">
    <property type="entry name" value="SUBTILASE"/>
    <property type="match status" value="1"/>
</dbReference>
<evidence type="ECO:0000256" key="3">
    <source>
        <dbReference type="ARBA" id="ARBA00022475"/>
    </source>
</evidence>
<dbReference type="SUPFAM" id="SSF52743">
    <property type="entry name" value="Subtilisin-like"/>
    <property type="match status" value="1"/>
</dbReference>
<evidence type="ECO:0000256" key="7">
    <source>
        <dbReference type="ARBA" id="ARBA00022825"/>
    </source>
</evidence>
<dbReference type="PRINTS" id="PR00723">
    <property type="entry name" value="SUBTILISIN"/>
</dbReference>
<dbReference type="GO" id="GO:0006508">
    <property type="term" value="P:proteolysis"/>
    <property type="evidence" value="ECO:0007669"/>
    <property type="project" value="UniProtKB-KW"/>
</dbReference>
<evidence type="ECO:0000256" key="1">
    <source>
        <dbReference type="ARBA" id="ARBA00004162"/>
    </source>
</evidence>
<keyword evidence="4 10" id="KW-0645">Protease</keyword>
<dbReference type="OrthoDB" id="5240330at2"/>
<name>A0A285F401_9ACTN</name>
<comment type="similarity">
    <text evidence="2 10">Belongs to the peptidase S8 family.</text>
</comment>
<dbReference type="PROSITE" id="PS00136">
    <property type="entry name" value="SUBTILASE_ASP"/>
    <property type="match status" value="1"/>
</dbReference>
<feature type="transmembrane region" description="Helical" evidence="11">
    <location>
        <begin position="352"/>
        <end position="372"/>
    </location>
</feature>
<evidence type="ECO:0000256" key="8">
    <source>
        <dbReference type="ARBA" id="ARBA00022989"/>
    </source>
</evidence>
<dbReference type="GO" id="GO:0005886">
    <property type="term" value="C:plasma membrane"/>
    <property type="evidence" value="ECO:0007669"/>
    <property type="project" value="UniProtKB-SubCell"/>
</dbReference>
<accession>A0A285F401</accession>
<dbReference type="Pfam" id="PF00082">
    <property type="entry name" value="Peptidase_S8"/>
    <property type="match status" value="1"/>
</dbReference>
<dbReference type="InterPro" id="IPR050131">
    <property type="entry name" value="Peptidase_S8_subtilisin-like"/>
</dbReference>
<dbReference type="InterPro" id="IPR015500">
    <property type="entry name" value="Peptidase_S8_subtilisin-rel"/>
</dbReference>
<dbReference type="AlphaFoldDB" id="A0A285F401"/>
<dbReference type="InterPro" id="IPR023834">
    <property type="entry name" value="T7SS_pept_S8A_mycosin"/>
</dbReference>
<dbReference type="GO" id="GO:0004252">
    <property type="term" value="F:serine-type endopeptidase activity"/>
    <property type="evidence" value="ECO:0007669"/>
    <property type="project" value="UniProtKB-UniRule"/>
</dbReference>
<dbReference type="InterPro" id="IPR036852">
    <property type="entry name" value="Peptidase_S8/S53_dom_sf"/>
</dbReference>
<keyword evidence="12" id="KW-0732">Signal</keyword>
<evidence type="ECO:0000259" key="13">
    <source>
        <dbReference type="Pfam" id="PF00082"/>
    </source>
</evidence>
<keyword evidence="6 10" id="KW-0378">Hydrolase</keyword>
<feature type="domain" description="Peptidase S8/S53" evidence="13">
    <location>
        <begin position="50"/>
        <end position="294"/>
    </location>
</feature>
<sequence>MLTKFGAAGVVAVIAFITISARPASADSFRNDQWHLRSLEISKAHSISKGAGISIAVIDTGVYPHADLRRNLQAGVNLAPGGGDGRKDQDGHGTSMAGIIAAHGRGGDGVLGIAPSSKILPVKITNRGNSMPAETMTKGVQWATQNGAEVINISAETGPAFDLADAVHTAISDDIVVVAGAGNKSKQAIMAYPAAIDGVLTVGATGRNGKVAPFSITGPRVQLCAPGVDITTTQTQGRYVDTSGTSAATAIVSGAAALVRAKFPQLSAEEVVHRITATADDIGAPGRDDECGFGRLNLVKALTATVPPLAGEASASPSAAASSAVTAAPAPTVSAVGAAQAGGDEGGGGRGLVYGGIAAVVALGGVLAFVLLRRRRGGL</sequence>
<dbReference type="Gene3D" id="3.40.50.200">
    <property type="entry name" value="Peptidase S8/S53 domain"/>
    <property type="match status" value="1"/>
</dbReference>
<dbReference type="PANTHER" id="PTHR43806:SF11">
    <property type="entry name" value="CEREVISIN-RELATED"/>
    <property type="match status" value="1"/>
</dbReference>
<dbReference type="EMBL" id="OBDY01000001">
    <property type="protein sequence ID" value="SNY06050.1"/>
    <property type="molecule type" value="Genomic_DNA"/>
</dbReference>
<keyword evidence="5 11" id="KW-0812">Transmembrane</keyword>
<reference evidence="14 15" key="1">
    <citation type="submission" date="2017-09" db="EMBL/GenBank/DDBJ databases">
        <authorList>
            <person name="Ehlers B."/>
            <person name="Leendertz F.H."/>
        </authorList>
    </citation>
    <scope>NUCLEOTIDE SEQUENCE [LARGE SCALE GENOMIC DNA]</scope>
    <source>
        <strain evidence="14 15">CGMCC 4.6857</strain>
    </source>
</reference>
<gene>
    <name evidence="14" type="ORF">SAMN05421748_101616</name>
</gene>
<dbReference type="NCBIfam" id="TIGR03921">
    <property type="entry name" value="T7SS_mycosin"/>
    <property type="match status" value="1"/>
</dbReference>
<feature type="signal peptide" evidence="12">
    <location>
        <begin position="1"/>
        <end position="26"/>
    </location>
</feature>
<evidence type="ECO:0000256" key="5">
    <source>
        <dbReference type="ARBA" id="ARBA00022692"/>
    </source>
</evidence>
<dbReference type="InterPro" id="IPR023827">
    <property type="entry name" value="Peptidase_S8_Asp-AS"/>
</dbReference>
<evidence type="ECO:0000313" key="14">
    <source>
        <dbReference type="EMBL" id="SNY06050.1"/>
    </source>
</evidence>
<dbReference type="Proteomes" id="UP000219612">
    <property type="component" value="Unassembled WGS sequence"/>
</dbReference>
<organism evidence="14 15">
    <name type="scientific">Paractinoplanes atraurantiacus</name>
    <dbReference type="NCBI Taxonomy" id="1036182"/>
    <lineage>
        <taxon>Bacteria</taxon>
        <taxon>Bacillati</taxon>
        <taxon>Actinomycetota</taxon>
        <taxon>Actinomycetes</taxon>
        <taxon>Micromonosporales</taxon>
        <taxon>Micromonosporaceae</taxon>
        <taxon>Paractinoplanes</taxon>
    </lineage>
</organism>
<evidence type="ECO:0000256" key="9">
    <source>
        <dbReference type="ARBA" id="ARBA00023136"/>
    </source>
</evidence>
<evidence type="ECO:0000256" key="11">
    <source>
        <dbReference type="SAM" id="Phobius"/>
    </source>
</evidence>
<keyword evidence="7 10" id="KW-0720">Serine protease</keyword>
<feature type="chain" id="PRO_5012470603" evidence="12">
    <location>
        <begin position="27"/>
        <end position="379"/>
    </location>
</feature>
<proteinExistence type="inferred from homology"/>
<evidence type="ECO:0000256" key="10">
    <source>
        <dbReference type="PROSITE-ProRule" id="PRU01240"/>
    </source>
</evidence>
<protein>
    <submittedName>
        <fullName evidence="14">Type VII secretion-associated serine protease mycosin</fullName>
    </submittedName>
</protein>
<evidence type="ECO:0000256" key="2">
    <source>
        <dbReference type="ARBA" id="ARBA00011073"/>
    </source>
</evidence>
<comment type="subcellular location">
    <subcellularLocation>
        <location evidence="1">Cell membrane</location>
        <topology evidence="1">Single-pass membrane protein</topology>
    </subcellularLocation>
</comment>
<feature type="active site" description="Charge relay system" evidence="10">
    <location>
        <position position="246"/>
    </location>
</feature>
<evidence type="ECO:0000256" key="4">
    <source>
        <dbReference type="ARBA" id="ARBA00022670"/>
    </source>
</evidence>
<feature type="active site" description="Charge relay system" evidence="10">
    <location>
        <position position="92"/>
    </location>
</feature>
<keyword evidence="3" id="KW-1003">Cell membrane</keyword>
<evidence type="ECO:0000256" key="12">
    <source>
        <dbReference type="SAM" id="SignalP"/>
    </source>
</evidence>